<comment type="subcellular location">
    <subcellularLocation>
        <location evidence="2">Cytoplasm</location>
    </subcellularLocation>
    <subcellularLocation>
        <location evidence="1">Peroxisome</location>
    </subcellularLocation>
</comment>
<feature type="repeat" description="TPR" evidence="8">
    <location>
        <begin position="501"/>
        <end position="534"/>
    </location>
</feature>
<protein>
    <submittedName>
        <fullName evidence="11 12">Peroxisomal targeting signal 1 receptor-like isoform X1</fullName>
    </submittedName>
</protein>
<dbReference type="InterPro" id="IPR019734">
    <property type="entry name" value="TPR_rpt"/>
</dbReference>
<dbReference type="RefSeq" id="XP_014666226.1">
    <property type="nucleotide sequence ID" value="XM_014810740.1"/>
</dbReference>
<evidence type="ECO:0000256" key="7">
    <source>
        <dbReference type="ARBA" id="ARBA00023140"/>
    </source>
</evidence>
<dbReference type="Pfam" id="PF13174">
    <property type="entry name" value="TPR_6"/>
    <property type="match status" value="1"/>
</dbReference>
<dbReference type="PROSITE" id="PS50005">
    <property type="entry name" value="TPR"/>
    <property type="match status" value="3"/>
</dbReference>
<keyword evidence="4" id="KW-0963">Cytoplasm</keyword>
<dbReference type="SUPFAM" id="SSF48452">
    <property type="entry name" value="TPR-like"/>
    <property type="match status" value="1"/>
</dbReference>
<keyword evidence="5" id="KW-0677">Repeat</keyword>
<evidence type="ECO:0000313" key="13">
    <source>
        <dbReference type="RefSeq" id="XP_014666229.1"/>
    </source>
</evidence>
<keyword evidence="10" id="KW-1185">Reference proteome</keyword>
<dbReference type="InterPro" id="IPR024111">
    <property type="entry name" value="PEX5/PEX5L"/>
</dbReference>
<dbReference type="Gene3D" id="1.25.40.10">
    <property type="entry name" value="Tetratricopeptide repeat domain"/>
    <property type="match status" value="1"/>
</dbReference>
<reference evidence="11 12" key="1">
    <citation type="submission" date="2025-05" db="UniProtKB">
        <authorList>
            <consortium name="RefSeq"/>
        </authorList>
    </citation>
    <scope>IDENTIFICATION</scope>
</reference>
<evidence type="ECO:0000313" key="14">
    <source>
        <dbReference type="RefSeq" id="XP_014666230.1"/>
    </source>
</evidence>
<dbReference type="Proteomes" id="UP000695022">
    <property type="component" value="Unplaced"/>
</dbReference>
<name>A0ABM1E206_PRICU</name>
<evidence type="ECO:0000256" key="2">
    <source>
        <dbReference type="ARBA" id="ARBA00004496"/>
    </source>
</evidence>
<evidence type="ECO:0000256" key="6">
    <source>
        <dbReference type="ARBA" id="ARBA00022803"/>
    </source>
</evidence>
<sequence length="622" mass="69571">MAMRELVDGECGMANPLMKLTSHFTQDRAFSQEGLKSGRSAAFPQRGSLAQIGDEKQLVNEFLADQQVCSAPRSFRMDTLLQEMREIEDGRHRHAPLTAPGIAALTTGDAAQSWAAELLMEDGNIPDSDWTQEFNQERSQMLNPGVIHDTKWAEEYLEQTEKEPEWLDTDLQEAEGQWLQEYKAQDDTELQRAANELLGSVDDPKFSETEFMKFIGKVGDGDVTFDKTGQVKTTDQADKWVDEFSKKTQSSSNPEQWTREFESAQAPVRTEEADVDFWERLQKEWETLAHNSAEEHPWLSDFEETVNQYKEYKFENENPLLDHKNAFTEGLERLKQGDLPNAVLLFEAAVQADPSHAQAWQYLGTSQAENEQEPAAIAALRKCLNLDEKNDAALMALAVSYTNEGMHHQACETLKRWLKNQPAYGTLVPQEGAKSTSASSFLSGPEHAEATSMFMAAARQNPEQLDPNIQCGLGVLFNMSGEYDKAIDCFKAALSARPDDALLWNRLGATMANGGRSEEAINAYDHALQLSPGFIRSRYNLGISCINLGAHREAVEHFLTALNMQKSGIGPSGQRAAMSDNIWTTLRMTVSLMGRSDLYELVERRELDMLSTEFGVGSLPVT</sequence>
<dbReference type="RefSeq" id="XP_014666229.1">
    <property type="nucleotide sequence ID" value="XM_014810743.1"/>
</dbReference>
<comment type="similarity">
    <text evidence="3">Belongs to the peroxisomal targeting signal receptor family.</text>
</comment>
<evidence type="ECO:0000313" key="12">
    <source>
        <dbReference type="RefSeq" id="XP_014666227.1"/>
    </source>
</evidence>
<dbReference type="InterPro" id="IPR011990">
    <property type="entry name" value="TPR-like_helical_dom_sf"/>
</dbReference>
<accession>A0ABM1E206</accession>
<feature type="repeat" description="TPR" evidence="8">
    <location>
        <begin position="467"/>
        <end position="500"/>
    </location>
</feature>
<evidence type="ECO:0000256" key="8">
    <source>
        <dbReference type="PROSITE-ProRule" id="PRU00339"/>
    </source>
</evidence>
<evidence type="ECO:0000256" key="9">
    <source>
        <dbReference type="SAM" id="MobiDB-lite"/>
    </source>
</evidence>
<feature type="repeat" description="TPR" evidence="8">
    <location>
        <begin position="357"/>
        <end position="390"/>
    </location>
</feature>
<dbReference type="Pfam" id="PF13181">
    <property type="entry name" value="TPR_8"/>
    <property type="match status" value="1"/>
</dbReference>
<keyword evidence="7" id="KW-0576">Peroxisome</keyword>
<evidence type="ECO:0000313" key="11">
    <source>
        <dbReference type="RefSeq" id="XP_014666226.1"/>
    </source>
</evidence>
<dbReference type="RefSeq" id="XP_014666230.1">
    <property type="nucleotide sequence ID" value="XM_014810744.1"/>
</dbReference>
<evidence type="ECO:0000256" key="5">
    <source>
        <dbReference type="ARBA" id="ARBA00022737"/>
    </source>
</evidence>
<organism evidence="10 12">
    <name type="scientific">Priapulus caudatus</name>
    <name type="common">Priapulid worm</name>
    <dbReference type="NCBI Taxonomy" id="37621"/>
    <lineage>
        <taxon>Eukaryota</taxon>
        <taxon>Metazoa</taxon>
        <taxon>Ecdysozoa</taxon>
        <taxon>Scalidophora</taxon>
        <taxon>Priapulida</taxon>
        <taxon>Priapulimorpha</taxon>
        <taxon>Priapulimorphida</taxon>
        <taxon>Priapulidae</taxon>
        <taxon>Priapulus</taxon>
    </lineage>
</organism>
<gene>
    <name evidence="11 12 13 14" type="primary">LOC106808158</name>
</gene>
<proteinExistence type="inferred from homology"/>
<keyword evidence="6 8" id="KW-0802">TPR repeat</keyword>
<dbReference type="RefSeq" id="XP_014666227.1">
    <property type="nucleotide sequence ID" value="XM_014810741.1"/>
</dbReference>
<evidence type="ECO:0000256" key="4">
    <source>
        <dbReference type="ARBA" id="ARBA00022490"/>
    </source>
</evidence>
<dbReference type="PANTHER" id="PTHR10130">
    <property type="entry name" value="PEROXISOMAL TARGETING SIGNAL 1 RECEPTOR PEX5"/>
    <property type="match status" value="1"/>
</dbReference>
<dbReference type="PANTHER" id="PTHR10130:SF0">
    <property type="entry name" value="GH08708P"/>
    <property type="match status" value="1"/>
</dbReference>
<dbReference type="GeneID" id="106808158"/>
<feature type="region of interest" description="Disordered" evidence="9">
    <location>
        <begin position="244"/>
        <end position="268"/>
    </location>
</feature>
<dbReference type="SMART" id="SM00028">
    <property type="entry name" value="TPR"/>
    <property type="match status" value="6"/>
</dbReference>
<feature type="compositionally biased region" description="Polar residues" evidence="9">
    <location>
        <begin position="247"/>
        <end position="256"/>
    </location>
</feature>
<evidence type="ECO:0000313" key="10">
    <source>
        <dbReference type="Proteomes" id="UP000695022"/>
    </source>
</evidence>
<evidence type="ECO:0000256" key="3">
    <source>
        <dbReference type="ARBA" id="ARBA00005348"/>
    </source>
</evidence>
<dbReference type="Pfam" id="PF13432">
    <property type="entry name" value="TPR_16"/>
    <property type="match status" value="2"/>
</dbReference>
<evidence type="ECO:0000256" key="1">
    <source>
        <dbReference type="ARBA" id="ARBA00004275"/>
    </source>
</evidence>